<sequence length="224" mass="25896">MHTYQVEAIRVCYQHYINYSYLIIDRTTRMAAVVDPAWELNAILEALTRHEAILTTILLTHSHKDHVNLVGPLYNLYQPRVYMMRKEIDYYQYTCPSLYGLEDMDRVHIGETTVTSLLTPGHTAGGGCYLLSDSLFSGDTLFIEGCGMCSSKGSDPVELFHSVKRIRSLVHPDVKVYPGHSYGELPGQPMSYLHENNAYFQIESLENFIFFRMRKNQRDLLRFR</sequence>
<dbReference type="InterPro" id="IPR001279">
    <property type="entry name" value="Metallo-B-lactamas"/>
</dbReference>
<evidence type="ECO:0000256" key="1">
    <source>
        <dbReference type="ARBA" id="ARBA00001947"/>
    </source>
</evidence>
<keyword evidence="4" id="KW-0862">Zinc</keyword>
<protein>
    <submittedName>
        <fullName evidence="9">MBL fold metallo-hydrolase</fullName>
    </submittedName>
</protein>
<dbReference type="Pfam" id="PF00753">
    <property type="entry name" value="Lactamase_B"/>
    <property type="match status" value="1"/>
</dbReference>
<dbReference type="GO" id="GO:0016787">
    <property type="term" value="F:hydrolase activity"/>
    <property type="evidence" value="ECO:0007669"/>
    <property type="project" value="UniProtKB-KW"/>
</dbReference>
<evidence type="ECO:0000313" key="10">
    <source>
        <dbReference type="Proteomes" id="UP000640274"/>
    </source>
</evidence>
<dbReference type="Gene3D" id="3.60.15.10">
    <property type="entry name" value="Ribonuclease Z/Hydroxyacylglutathione hydrolase-like"/>
    <property type="match status" value="1"/>
</dbReference>
<dbReference type="GO" id="GO:0046872">
    <property type="term" value="F:metal ion binding"/>
    <property type="evidence" value="ECO:0007669"/>
    <property type="project" value="UniProtKB-KW"/>
</dbReference>
<comment type="function">
    <text evidence="6">Counteracts the endogenous Pycsar antiviral defense system. Phosphodiesterase that enables metal-dependent hydrolysis of host cyclic nucleotide Pycsar defense signals such as cCMP and cUMP.</text>
</comment>
<evidence type="ECO:0000259" key="8">
    <source>
        <dbReference type="SMART" id="SM00849"/>
    </source>
</evidence>
<keyword evidence="10" id="KW-1185">Reference proteome</keyword>
<evidence type="ECO:0000256" key="7">
    <source>
        <dbReference type="ARBA" id="ARBA00048505"/>
    </source>
</evidence>
<dbReference type="Proteomes" id="UP000640274">
    <property type="component" value="Unassembled WGS sequence"/>
</dbReference>
<organism evidence="9 10">
    <name type="scientific">Paenibacillus roseus</name>
    <dbReference type="NCBI Taxonomy" id="2798579"/>
    <lineage>
        <taxon>Bacteria</taxon>
        <taxon>Bacillati</taxon>
        <taxon>Bacillota</taxon>
        <taxon>Bacilli</taxon>
        <taxon>Bacillales</taxon>
        <taxon>Paenibacillaceae</taxon>
        <taxon>Paenibacillus</taxon>
    </lineage>
</organism>
<evidence type="ECO:0000256" key="2">
    <source>
        <dbReference type="ARBA" id="ARBA00022723"/>
    </source>
</evidence>
<evidence type="ECO:0000256" key="4">
    <source>
        <dbReference type="ARBA" id="ARBA00022833"/>
    </source>
</evidence>
<evidence type="ECO:0000256" key="5">
    <source>
        <dbReference type="ARBA" id="ARBA00034221"/>
    </source>
</evidence>
<dbReference type="EMBL" id="JAELUP010000007">
    <property type="protein sequence ID" value="MBJ6360370.1"/>
    <property type="molecule type" value="Genomic_DNA"/>
</dbReference>
<keyword evidence="3" id="KW-0378">Hydrolase</keyword>
<dbReference type="PANTHER" id="PTHR46233">
    <property type="entry name" value="HYDROXYACYLGLUTATHIONE HYDROLASE GLOC"/>
    <property type="match status" value="1"/>
</dbReference>
<accession>A0A934MJW6</accession>
<proteinExistence type="predicted"/>
<comment type="cofactor">
    <cofactor evidence="1">
        <name>Zn(2+)</name>
        <dbReference type="ChEBI" id="CHEBI:29105"/>
    </cofactor>
</comment>
<name>A0A934MJW6_9BACL</name>
<keyword evidence="2" id="KW-0479">Metal-binding</keyword>
<comment type="catalytic activity">
    <reaction evidence="7">
        <text>3',5'-cyclic UMP + H2O = UMP + H(+)</text>
        <dbReference type="Rhea" id="RHEA:70575"/>
        <dbReference type="ChEBI" id="CHEBI:15377"/>
        <dbReference type="ChEBI" id="CHEBI:15378"/>
        <dbReference type="ChEBI" id="CHEBI:57865"/>
        <dbReference type="ChEBI" id="CHEBI:184387"/>
    </reaction>
    <physiologicalReaction direction="left-to-right" evidence="7">
        <dbReference type="Rhea" id="RHEA:70576"/>
    </physiologicalReaction>
</comment>
<dbReference type="SUPFAM" id="SSF56281">
    <property type="entry name" value="Metallo-hydrolase/oxidoreductase"/>
    <property type="match status" value="1"/>
</dbReference>
<evidence type="ECO:0000256" key="3">
    <source>
        <dbReference type="ARBA" id="ARBA00022801"/>
    </source>
</evidence>
<comment type="caution">
    <text evidence="9">The sequence shown here is derived from an EMBL/GenBank/DDBJ whole genome shotgun (WGS) entry which is preliminary data.</text>
</comment>
<dbReference type="RefSeq" id="WP_199017895.1">
    <property type="nucleotide sequence ID" value="NZ_JAELUP010000007.1"/>
</dbReference>
<dbReference type="PANTHER" id="PTHR46233:SF3">
    <property type="entry name" value="HYDROXYACYLGLUTATHIONE HYDROLASE GLOC"/>
    <property type="match status" value="1"/>
</dbReference>
<dbReference type="InterPro" id="IPR036866">
    <property type="entry name" value="RibonucZ/Hydroxyglut_hydro"/>
</dbReference>
<evidence type="ECO:0000313" key="9">
    <source>
        <dbReference type="EMBL" id="MBJ6360370.1"/>
    </source>
</evidence>
<reference evidence="9" key="1">
    <citation type="submission" date="2020-12" db="EMBL/GenBank/DDBJ databases">
        <authorList>
            <person name="Huq M.A."/>
        </authorList>
    </citation>
    <scope>NUCLEOTIDE SEQUENCE</scope>
    <source>
        <strain evidence="9">MAHUQ-46</strain>
    </source>
</reference>
<gene>
    <name evidence="9" type="ORF">JFN88_03415</name>
</gene>
<dbReference type="CDD" id="cd16275">
    <property type="entry name" value="BaeB-like_MBL-fold"/>
    <property type="match status" value="1"/>
</dbReference>
<feature type="domain" description="Metallo-beta-lactamase" evidence="8">
    <location>
        <begin position="17"/>
        <end position="180"/>
    </location>
</feature>
<evidence type="ECO:0000256" key="6">
    <source>
        <dbReference type="ARBA" id="ARBA00034301"/>
    </source>
</evidence>
<dbReference type="SMART" id="SM00849">
    <property type="entry name" value="Lactamase_B"/>
    <property type="match status" value="1"/>
</dbReference>
<dbReference type="AlphaFoldDB" id="A0A934MJW6"/>
<comment type="catalytic activity">
    <reaction evidence="5">
        <text>3',5'-cyclic CMP + H2O = CMP + H(+)</text>
        <dbReference type="Rhea" id="RHEA:72675"/>
        <dbReference type="ChEBI" id="CHEBI:15377"/>
        <dbReference type="ChEBI" id="CHEBI:15378"/>
        <dbReference type="ChEBI" id="CHEBI:58003"/>
        <dbReference type="ChEBI" id="CHEBI:60377"/>
    </reaction>
    <physiologicalReaction direction="left-to-right" evidence="5">
        <dbReference type="Rhea" id="RHEA:72676"/>
    </physiologicalReaction>
</comment>
<dbReference type="InterPro" id="IPR051453">
    <property type="entry name" value="MBL_Glyoxalase_II"/>
</dbReference>